<evidence type="ECO:0000313" key="15">
    <source>
        <dbReference type="Proteomes" id="UP000233469"/>
    </source>
</evidence>
<dbReference type="CDD" id="cd11041">
    <property type="entry name" value="CYP503A1-like"/>
    <property type="match status" value="1"/>
</dbReference>
<evidence type="ECO:0000256" key="6">
    <source>
        <dbReference type="RuleBase" id="RU000461"/>
    </source>
</evidence>
<gene>
    <name evidence="9" type="ORF">CHRIB12_LOCUS16644</name>
    <name evidence="8" type="ORF">CHRIB12_LOCUS8459</name>
    <name evidence="11" type="ORF">RhiirA1_542948</name>
    <name evidence="10" type="ORF">RhiirA5_507135</name>
    <name evidence="12" type="ORF">RhiirC2_843742</name>
</gene>
<comment type="caution">
    <text evidence="11">The sequence shown here is derived from an EMBL/GenBank/DDBJ whole genome shotgun (WGS) entry which is preliminary data.</text>
</comment>
<dbReference type="GO" id="GO:0016705">
    <property type="term" value="F:oxidoreductase activity, acting on paired donors, with incorporation or reduction of molecular oxygen"/>
    <property type="evidence" value="ECO:0007669"/>
    <property type="project" value="InterPro"/>
</dbReference>
<dbReference type="EMBL" id="LLXH01003417">
    <property type="protein sequence ID" value="PKC54255.1"/>
    <property type="molecule type" value="Genomic_DNA"/>
</dbReference>
<evidence type="ECO:0000313" key="12">
    <source>
        <dbReference type="EMBL" id="PKK78128.1"/>
    </source>
</evidence>
<comment type="similarity">
    <text evidence="2 6">Belongs to the cytochrome P450 family.</text>
</comment>
<dbReference type="InterPro" id="IPR017972">
    <property type="entry name" value="Cyt_P450_CS"/>
</dbReference>
<keyword evidence="6" id="KW-0560">Oxidoreductase</keyword>
<dbReference type="Gene3D" id="1.10.630.10">
    <property type="entry name" value="Cytochrome P450"/>
    <property type="match status" value="1"/>
</dbReference>
<dbReference type="EMBL" id="CAGKOT010000015">
    <property type="protein sequence ID" value="CAB5360888.1"/>
    <property type="molecule type" value="Genomic_DNA"/>
</dbReference>
<keyword evidence="6" id="KW-0503">Monooxygenase</keyword>
<dbReference type="Proteomes" id="UP000232688">
    <property type="component" value="Unassembled WGS sequence"/>
</dbReference>
<dbReference type="PRINTS" id="PR00465">
    <property type="entry name" value="EP450IV"/>
</dbReference>
<evidence type="ECO:0000256" key="5">
    <source>
        <dbReference type="PIRSR" id="PIRSR602403-1"/>
    </source>
</evidence>
<evidence type="ECO:0000313" key="11">
    <source>
        <dbReference type="EMBL" id="PKC54255.1"/>
    </source>
</evidence>
<reference evidence="13 15" key="3">
    <citation type="submission" date="2017-10" db="EMBL/GenBank/DDBJ databases">
        <title>Extensive intraspecific genome diversity in a model arbuscular mycorrhizal fungus.</title>
        <authorList>
            <person name="Chen E.C.H."/>
            <person name="Morin E."/>
            <person name="Baudet D."/>
            <person name="Noel J."/>
            <person name="Ndikumana S."/>
            <person name="Charron P."/>
            <person name="St-Onge C."/>
            <person name="Giorgi J."/>
            <person name="Grigoriev I.V."/>
            <person name="Roux C."/>
            <person name="Martin F.M."/>
            <person name="Corradi N."/>
        </authorList>
    </citation>
    <scope>NUCLEOTIDE SEQUENCE [LARGE SCALE GENOMIC DNA]</scope>
    <source>
        <strain evidence="11 13">A1</strain>
        <strain evidence="12 15">C2</strain>
    </source>
</reference>
<proteinExistence type="inferred from homology"/>
<dbReference type="VEuPathDB" id="FungiDB:RhiirA1_542948"/>
<keyword evidence="5 6" id="KW-0349">Heme</keyword>
<name>A0A2I1F8Q9_9GLOM</name>
<keyword evidence="3 5" id="KW-0479">Metal-binding</keyword>
<dbReference type="OrthoDB" id="2332855at2759"/>
<comment type="cofactor">
    <cofactor evidence="1 5">
        <name>heme</name>
        <dbReference type="ChEBI" id="CHEBI:30413"/>
    </cofactor>
</comment>
<dbReference type="SMR" id="A0A2I1F8Q9"/>
<evidence type="ECO:0000256" key="1">
    <source>
        <dbReference type="ARBA" id="ARBA00001971"/>
    </source>
</evidence>
<evidence type="ECO:0000313" key="8">
    <source>
        <dbReference type="EMBL" id="CAB5360888.1"/>
    </source>
</evidence>
<reference evidence="14 15" key="1">
    <citation type="submission" date="2016-04" db="EMBL/GenBank/DDBJ databases">
        <title>Genome analyses suggest a sexual origin of heterokaryosis in a supposedly ancient asexual fungus.</title>
        <authorList>
            <person name="Ropars J."/>
            <person name="Sedzielewska K."/>
            <person name="Noel J."/>
            <person name="Charron P."/>
            <person name="Farinelli L."/>
            <person name="Marton T."/>
            <person name="Kruger M."/>
            <person name="Pelin A."/>
            <person name="Brachmann A."/>
            <person name="Corradi N."/>
        </authorList>
    </citation>
    <scope>NUCLEOTIDE SEQUENCE [LARGE SCALE GENOMIC DNA]</scope>
    <source>
        <strain evidence="10 14">A5</strain>
        <strain evidence="12 15">C2</strain>
    </source>
</reference>
<evidence type="ECO:0000256" key="7">
    <source>
        <dbReference type="SAM" id="SignalP"/>
    </source>
</evidence>
<dbReference type="AlphaFoldDB" id="A0A2I1F8Q9"/>
<organism evidence="11 13">
    <name type="scientific">Rhizophagus irregularis</name>
    <dbReference type="NCBI Taxonomy" id="588596"/>
    <lineage>
        <taxon>Eukaryota</taxon>
        <taxon>Fungi</taxon>
        <taxon>Fungi incertae sedis</taxon>
        <taxon>Mucoromycota</taxon>
        <taxon>Glomeromycotina</taxon>
        <taxon>Glomeromycetes</taxon>
        <taxon>Glomerales</taxon>
        <taxon>Glomeraceae</taxon>
        <taxon>Rhizophagus</taxon>
    </lineage>
</organism>
<evidence type="ECO:0000256" key="3">
    <source>
        <dbReference type="ARBA" id="ARBA00022723"/>
    </source>
</evidence>
<dbReference type="GO" id="GO:0020037">
    <property type="term" value="F:heme binding"/>
    <property type="evidence" value="ECO:0007669"/>
    <property type="project" value="InterPro"/>
</dbReference>
<evidence type="ECO:0000256" key="2">
    <source>
        <dbReference type="ARBA" id="ARBA00010617"/>
    </source>
</evidence>
<evidence type="ECO:0000313" key="13">
    <source>
        <dbReference type="Proteomes" id="UP000232688"/>
    </source>
</evidence>
<keyword evidence="4 5" id="KW-0408">Iron</keyword>
<feature type="signal peptide" evidence="7">
    <location>
        <begin position="1"/>
        <end position="19"/>
    </location>
</feature>
<dbReference type="EMBL" id="CAGKOT010000040">
    <property type="protein sequence ID" value="CAB5379460.1"/>
    <property type="molecule type" value="Genomic_DNA"/>
</dbReference>
<dbReference type="GO" id="GO:0005506">
    <property type="term" value="F:iron ion binding"/>
    <property type="evidence" value="ECO:0007669"/>
    <property type="project" value="InterPro"/>
</dbReference>
<evidence type="ECO:0000313" key="10">
    <source>
        <dbReference type="EMBL" id="PKB95886.1"/>
    </source>
</evidence>
<dbReference type="Proteomes" id="UP000684084">
    <property type="component" value="Unassembled WGS sequence"/>
</dbReference>
<dbReference type="EMBL" id="LLXJ01004352">
    <property type="protein sequence ID" value="PKB95886.1"/>
    <property type="molecule type" value="Genomic_DNA"/>
</dbReference>
<evidence type="ECO:0000313" key="9">
    <source>
        <dbReference type="EMBL" id="CAB5379460.1"/>
    </source>
</evidence>
<reference evidence="10 14" key="2">
    <citation type="submission" date="2017-09" db="EMBL/GenBank/DDBJ databases">
        <title>Extensive intraspecific genome diversity in a model arbuscular mycorrhizal fungus.</title>
        <authorList>
            <person name="Chen E.C."/>
            <person name="Morin E."/>
            <person name="Beaudet D."/>
            <person name="Noel J."/>
            <person name="Ndikumana S."/>
            <person name="Charron P."/>
            <person name="St-Onge C."/>
            <person name="Giorgi J."/>
            <person name="Grigoriev I.V."/>
            <person name="Roux C."/>
            <person name="Martin F.M."/>
            <person name="Corradi N."/>
        </authorList>
    </citation>
    <scope>NUCLEOTIDE SEQUENCE [LARGE SCALE GENOMIC DNA]</scope>
    <source>
        <strain evidence="10 14">A5</strain>
    </source>
</reference>
<dbReference type="Proteomes" id="UP000232722">
    <property type="component" value="Unassembled WGS sequence"/>
</dbReference>
<dbReference type="InterPro" id="IPR036396">
    <property type="entry name" value="Cyt_P450_sf"/>
</dbReference>
<evidence type="ECO:0000313" key="14">
    <source>
        <dbReference type="Proteomes" id="UP000232722"/>
    </source>
</evidence>
<dbReference type="InterPro" id="IPR001128">
    <property type="entry name" value="Cyt_P450"/>
</dbReference>
<evidence type="ECO:0000256" key="4">
    <source>
        <dbReference type="ARBA" id="ARBA00023004"/>
    </source>
</evidence>
<dbReference type="SUPFAM" id="SSF48264">
    <property type="entry name" value="Cytochrome P450"/>
    <property type="match status" value="1"/>
</dbReference>
<dbReference type="PANTHER" id="PTHR46206">
    <property type="entry name" value="CYTOCHROME P450"/>
    <property type="match status" value="1"/>
</dbReference>
<reference evidence="8" key="5">
    <citation type="submission" date="2020-05" db="EMBL/GenBank/DDBJ databases">
        <authorList>
            <person name="Rincon C."/>
            <person name="Sanders R I."/>
            <person name="Robbins C."/>
            <person name="Chaturvedi A."/>
        </authorList>
    </citation>
    <scope>NUCLEOTIDE SEQUENCE</scope>
    <source>
        <strain evidence="8">CHB12</strain>
    </source>
</reference>
<dbReference type="InterPro" id="IPR002403">
    <property type="entry name" value="Cyt_P450_E_grp-IV"/>
</dbReference>
<protein>
    <submittedName>
        <fullName evidence="11">Cytochrome P450</fullName>
    </submittedName>
</protein>
<dbReference type="VEuPathDB" id="FungiDB:FUN_008946"/>
<accession>A0A2I1F8Q9</accession>
<dbReference type="GO" id="GO:0004497">
    <property type="term" value="F:monooxygenase activity"/>
    <property type="evidence" value="ECO:0007669"/>
    <property type="project" value="UniProtKB-KW"/>
</dbReference>
<feature type="binding site" description="axial binding residue" evidence="5">
    <location>
        <position position="440"/>
    </location>
    <ligand>
        <name>heme</name>
        <dbReference type="ChEBI" id="CHEBI:30413"/>
    </ligand>
    <ligandPart>
        <name>Fe</name>
        <dbReference type="ChEBI" id="CHEBI:18248"/>
    </ligandPart>
</feature>
<reference evidence="11 13" key="4">
    <citation type="submission" date="2017-10" db="EMBL/GenBank/DDBJ databases">
        <title>Genome analyses suggest a sexual origin of heterokaryosis in a supposedly ancient asexual fungus.</title>
        <authorList>
            <person name="Corradi N."/>
            <person name="Sedzielewska K."/>
            <person name="Noel J."/>
            <person name="Charron P."/>
            <person name="Farinelli L."/>
            <person name="Marton T."/>
            <person name="Kruger M."/>
            <person name="Pelin A."/>
            <person name="Brachmann A."/>
            <person name="Corradi N."/>
        </authorList>
    </citation>
    <scope>NUCLEOTIDE SEQUENCE [LARGE SCALE GENOMIC DNA]</scope>
    <source>
        <strain evidence="11 13">A1</strain>
    </source>
</reference>
<dbReference type="EMBL" id="LLXL01000096">
    <property type="protein sequence ID" value="PKK78128.1"/>
    <property type="molecule type" value="Genomic_DNA"/>
</dbReference>
<keyword evidence="7" id="KW-0732">Signal</keyword>
<dbReference type="VEuPathDB" id="FungiDB:RhiirFUN_007770"/>
<dbReference type="Proteomes" id="UP000233469">
    <property type="component" value="Unassembled WGS sequence"/>
</dbReference>
<dbReference type="Pfam" id="PF00067">
    <property type="entry name" value="p450"/>
    <property type="match status" value="1"/>
</dbReference>
<feature type="chain" id="PRO_5014129473" evidence="7">
    <location>
        <begin position="20"/>
        <end position="494"/>
    </location>
</feature>
<dbReference type="PROSITE" id="PS00086">
    <property type="entry name" value="CYTOCHROME_P450"/>
    <property type="match status" value="1"/>
</dbReference>
<sequence length="494" mass="57025">MFQTIVLGFILLTTLYILKHPRDPKLNMPPLVRYKIPIIGHTFRYTFNCEKFLGQCRKEYGEMFSLYIWGRTITFVGKEYTHEVLSRSDVFDFGVLFRKMIPGDVMYTSIDNFGDLRSYGKMIRGSSISNKLNLYTERIQKSLYLATQKHIGDCNDQKVIYNIYSAITKIISASIANVFIGEEESEYDDVISTFAEFTKDIAVFFLIPPIFDLIFPGLQDFVKRIPIRLGLYNPVTRHVNTLIKHVKHQVDKRLREKQKYGDSWKRPTDLLQDFMEQKSFDPNNINYTALASNLSIFIFASIHSTSRACANVVVDLASRPEYMQELYEEQLEIHKKTDENGILPFESLKEMKNLDSFIRESLRFTGDVAALPHWVLKDHTFSNGLQVPKGHVVDIYSYDTYHDESLQGPNPTSFEPHRHNVPASKVGRNFLTFGGGKHMCPGRFLAINEIKFFMHNAILNYNIRTESGKIEDKFRLGPVALPSNNGIIFEKRAK</sequence>
<dbReference type="VEuPathDB" id="FungiDB:FUN_008966"/>